<sequence>MVEFTINSSVNASTGFAPFDLNGGYMPTMMRELTREPALPGVRDFAERAISNLREAHDALIASRVSQTHQANKRRRPENGEADPDFKEGGLAYLSTAN</sequence>
<dbReference type="STRING" id="139420.A0A371CHU3"/>
<dbReference type="AlphaFoldDB" id="A0A371CHU3"/>
<evidence type="ECO:0000313" key="4">
    <source>
        <dbReference type="Proteomes" id="UP000256964"/>
    </source>
</evidence>
<gene>
    <name evidence="3" type="ORF">OH76DRAFT_1367125</name>
    <name evidence="2" type="ORF">OH76DRAFT_1367131</name>
</gene>
<organism evidence="2 4">
    <name type="scientific">Lentinus brumalis</name>
    <dbReference type="NCBI Taxonomy" id="2498619"/>
    <lineage>
        <taxon>Eukaryota</taxon>
        <taxon>Fungi</taxon>
        <taxon>Dikarya</taxon>
        <taxon>Basidiomycota</taxon>
        <taxon>Agaricomycotina</taxon>
        <taxon>Agaricomycetes</taxon>
        <taxon>Polyporales</taxon>
        <taxon>Polyporaceae</taxon>
        <taxon>Lentinus</taxon>
    </lineage>
</organism>
<feature type="non-terminal residue" evidence="2">
    <location>
        <position position="98"/>
    </location>
</feature>
<accession>A0A371CHU3</accession>
<dbReference type="OrthoDB" id="3227343at2759"/>
<feature type="region of interest" description="Disordered" evidence="1">
    <location>
        <begin position="62"/>
        <end position="98"/>
    </location>
</feature>
<protein>
    <submittedName>
        <fullName evidence="2">Uncharacterized protein</fullName>
    </submittedName>
</protein>
<dbReference type="EMBL" id="KZ857633">
    <property type="protein sequence ID" value="RDX39849.1"/>
    <property type="molecule type" value="Genomic_DNA"/>
</dbReference>
<evidence type="ECO:0000256" key="1">
    <source>
        <dbReference type="SAM" id="MobiDB-lite"/>
    </source>
</evidence>
<evidence type="ECO:0000313" key="2">
    <source>
        <dbReference type="EMBL" id="RDX39843.1"/>
    </source>
</evidence>
<name>A0A371CHU3_9APHY</name>
<dbReference type="Proteomes" id="UP000256964">
    <property type="component" value="Unassembled WGS sequence"/>
</dbReference>
<dbReference type="EMBL" id="KZ857634">
    <property type="protein sequence ID" value="RDX39843.1"/>
    <property type="molecule type" value="Genomic_DNA"/>
</dbReference>
<keyword evidence="4" id="KW-1185">Reference proteome</keyword>
<reference evidence="2 4" key="1">
    <citation type="journal article" date="2018" name="Biotechnol. Biofuels">
        <title>Integrative visual omics of the white-rot fungus Polyporus brumalis exposes the biotechnological potential of its oxidative enzymes for delignifying raw plant biomass.</title>
        <authorList>
            <person name="Miyauchi S."/>
            <person name="Rancon A."/>
            <person name="Drula E."/>
            <person name="Hage H."/>
            <person name="Chaduli D."/>
            <person name="Favel A."/>
            <person name="Grisel S."/>
            <person name="Henrissat B."/>
            <person name="Herpoel-Gimbert I."/>
            <person name="Ruiz-Duenas F.J."/>
            <person name="Chevret D."/>
            <person name="Hainaut M."/>
            <person name="Lin J."/>
            <person name="Wang M."/>
            <person name="Pangilinan J."/>
            <person name="Lipzen A."/>
            <person name="Lesage-Meessen L."/>
            <person name="Navarro D."/>
            <person name="Riley R."/>
            <person name="Grigoriev I.V."/>
            <person name="Zhou S."/>
            <person name="Raouche S."/>
            <person name="Rosso M.N."/>
        </authorList>
    </citation>
    <scope>NUCLEOTIDE SEQUENCE [LARGE SCALE GENOMIC DNA]</scope>
    <source>
        <strain evidence="2 4">BRFM 1820</strain>
    </source>
</reference>
<proteinExistence type="predicted"/>
<evidence type="ECO:0000313" key="3">
    <source>
        <dbReference type="EMBL" id="RDX39849.1"/>
    </source>
</evidence>